<evidence type="ECO:0000256" key="10">
    <source>
        <dbReference type="SAM" id="Phobius"/>
    </source>
</evidence>
<dbReference type="PANTHER" id="PTHR36122:SF2">
    <property type="entry name" value="NICOTINAMIDE RIBOSIDE TRANSPORTER PNUC"/>
    <property type="match status" value="1"/>
</dbReference>
<keyword evidence="12" id="KW-1185">Reference proteome</keyword>
<accession>A0A975HHA2</accession>
<reference evidence="11" key="1">
    <citation type="submission" date="2021-03" db="EMBL/GenBank/DDBJ databases">
        <title>Description of Psychrosphaera ytuae sp. nov. isolated from deep sea sediment of South China Sea.</title>
        <authorList>
            <person name="Zhang J."/>
            <person name="Xu X.-D."/>
        </authorList>
    </citation>
    <scope>NUCLEOTIDE SEQUENCE</scope>
    <source>
        <strain evidence="11">MTZ26</strain>
    </source>
</reference>
<evidence type="ECO:0000256" key="2">
    <source>
        <dbReference type="ARBA" id="ARBA00004651"/>
    </source>
</evidence>
<evidence type="ECO:0000313" key="11">
    <source>
        <dbReference type="EMBL" id="QTH62895.1"/>
    </source>
</evidence>
<comment type="similarity">
    <text evidence="3">Belongs to the nicotinamide ribonucleoside (NR) uptake permease (TC 4.B.1) family.</text>
</comment>
<feature type="transmembrane region" description="Helical" evidence="10">
    <location>
        <begin position="106"/>
        <end position="126"/>
    </location>
</feature>
<dbReference type="KEGG" id="psym:J1N51_08975"/>
<evidence type="ECO:0000256" key="7">
    <source>
        <dbReference type="ARBA" id="ARBA00022692"/>
    </source>
</evidence>
<keyword evidence="7 10" id="KW-0812">Transmembrane</keyword>
<keyword evidence="8 10" id="KW-1133">Transmembrane helix</keyword>
<feature type="transmembrane region" description="Helical" evidence="10">
    <location>
        <begin position="12"/>
        <end position="29"/>
    </location>
</feature>
<dbReference type="GO" id="GO:0005886">
    <property type="term" value="C:plasma membrane"/>
    <property type="evidence" value="ECO:0007669"/>
    <property type="project" value="UniProtKB-SubCell"/>
</dbReference>
<dbReference type="NCBIfam" id="TIGR01528">
    <property type="entry name" value="NMN_trans_PnuC"/>
    <property type="match status" value="1"/>
</dbReference>
<keyword evidence="9 10" id="KW-0472">Membrane</keyword>
<dbReference type="RefSeq" id="WP_208830546.1">
    <property type="nucleotide sequence ID" value="NZ_CP072110.1"/>
</dbReference>
<gene>
    <name evidence="11" type="ORF">J1N51_08975</name>
</gene>
<dbReference type="Pfam" id="PF04973">
    <property type="entry name" value="NMN_transporter"/>
    <property type="match status" value="1"/>
</dbReference>
<organism evidence="11 12">
    <name type="scientific">Psychrosphaera ytuae</name>
    <dbReference type="NCBI Taxonomy" id="2820710"/>
    <lineage>
        <taxon>Bacteria</taxon>
        <taxon>Pseudomonadati</taxon>
        <taxon>Pseudomonadota</taxon>
        <taxon>Gammaproteobacteria</taxon>
        <taxon>Alteromonadales</taxon>
        <taxon>Pseudoalteromonadaceae</taxon>
        <taxon>Psychrosphaera</taxon>
    </lineage>
</organism>
<comment type="function">
    <text evidence="1">Required for nicotinamide riboside transport across the inner membrane.</text>
</comment>
<dbReference type="EMBL" id="CP072110">
    <property type="protein sequence ID" value="QTH62895.1"/>
    <property type="molecule type" value="Genomic_DNA"/>
</dbReference>
<evidence type="ECO:0000256" key="9">
    <source>
        <dbReference type="ARBA" id="ARBA00023136"/>
    </source>
</evidence>
<proteinExistence type="inferred from homology"/>
<evidence type="ECO:0000256" key="1">
    <source>
        <dbReference type="ARBA" id="ARBA00002672"/>
    </source>
</evidence>
<dbReference type="InterPro" id="IPR006419">
    <property type="entry name" value="NMN_transpt_PnuC"/>
</dbReference>
<keyword evidence="6" id="KW-1003">Cell membrane</keyword>
<name>A0A975HHA2_9GAMM</name>
<comment type="subcellular location">
    <subcellularLocation>
        <location evidence="2">Cell membrane</location>
        <topology evidence="2">Multi-pass membrane protein</topology>
    </subcellularLocation>
</comment>
<evidence type="ECO:0000256" key="8">
    <source>
        <dbReference type="ARBA" id="ARBA00022989"/>
    </source>
</evidence>
<evidence type="ECO:0000256" key="3">
    <source>
        <dbReference type="ARBA" id="ARBA00006669"/>
    </source>
</evidence>
<protein>
    <recommendedName>
        <fullName evidence="4">Nicotinamide riboside transporter PnuC</fullName>
    </recommendedName>
</protein>
<evidence type="ECO:0000313" key="12">
    <source>
        <dbReference type="Proteomes" id="UP000682739"/>
    </source>
</evidence>
<feature type="transmembrane region" description="Helical" evidence="10">
    <location>
        <begin position="65"/>
        <end position="85"/>
    </location>
</feature>
<keyword evidence="5" id="KW-0813">Transport</keyword>
<sequence length="220" mass="25321">MLEQLLNGFEAMSGWEYVGVVFGLLYLILAMKQNIWCWAAAFVSTLVYTLLFWQGALLMESALNLYYLAMAIFGWWQWRGQSVNVNQDLNKQPTKTITSWSLNRHLSIIVVTSVISLISGYVLDTFSHAEMAYLDSFTTCFAVVTTYLVTQKVLENWLYWVVIDLASIYLYIEMQYLPTAALFVLYTVLAVQGYRIWRLEHRNLSSSNPDGEAECDRQLA</sequence>
<evidence type="ECO:0000256" key="5">
    <source>
        <dbReference type="ARBA" id="ARBA00022448"/>
    </source>
</evidence>
<evidence type="ECO:0000256" key="4">
    <source>
        <dbReference type="ARBA" id="ARBA00017522"/>
    </source>
</evidence>
<evidence type="ECO:0000256" key="6">
    <source>
        <dbReference type="ARBA" id="ARBA00022475"/>
    </source>
</evidence>
<dbReference type="GO" id="GO:0034257">
    <property type="term" value="F:nicotinamide riboside transmembrane transporter activity"/>
    <property type="evidence" value="ECO:0007669"/>
    <property type="project" value="InterPro"/>
</dbReference>
<dbReference type="Proteomes" id="UP000682739">
    <property type="component" value="Chromosome"/>
</dbReference>
<feature type="transmembrane region" description="Helical" evidence="10">
    <location>
        <begin position="36"/>
        <end position="53"/>
    </location>
</feature>
<dbReference type="PANTHER" id="PTHR36122">
    <property type="entry name" value="NICOTINAMIDE RIBOSIDE TRANSPORTER PNUC"/>
    <property type="match status" value="1"/>
</dbReference>
<dbReference type="AlphaFoldDB" id="A0A975HHA2"/>